<dbReference type="InterPro" id="IPR027266">
    <property type="entry name" value="TrmE/GcvT-like"/>
</dbReference>
<dbReference type="Gene3D" id="3.30.1360.120">
    <property type="entry name" value="Probable tRNA modification gtpase trme, domain 1"/>
    <property type="match status" value="2"/>
</dbReference>
<dbReference type="SUPFAM" id="SSF103025">
    <property type="entry name" value="Folate-binding domain"/>
    <property type="match status" value="1"/>
</dbReference>
<dbReference type="Proteomes" id="UP000474957">
    <property type="component" value="Unassembled WGS sequence"/>
</dbReference>
<dbReference type="EMBL" id="WIND01000002">
    <property type="protein sequence ID" value="MSU88636.1"/>
    <property type="molecule type" value="Genomic_DNA"/>
</dbReference>
<evidence type="ECO:0000313" key="4">
    <source>
        <dbReference type="Proteomes" id="UP000474957"/>
    </source>
</evidence>
<keyword evidence="1" id="KW-0809">Transit peptide</keyword>
<reference evidence="3 4" key="1">
    <citation type="submission" date="2019-10" db="EMBL/GenBank/DDBJ databases">
        <title>Cognatihalovulum marinum gen. nov. sp. nov., a new member of the family Rhodobacteraceae isolated from deep seawater of the Northwest Indian Ocean.</title>
        <authorList>
            <person name="Ruan C."/>
            <person name="Wang J."/>
            <person name="Zheng X."/>
            <person name="Song L."/>
            <person name="Zhu Y."/>
            <person name="Huang Y."/>
            <person name="Lu Z."/>
            <person name="Du W."/>
            <person name="Huang L."/>
            <person name="Dai X."/>
        </authorList>
    </citation>
    <scope>NUCLEOTIDE SEQUENCE [LARGE SCALE GENOMIC DNA]</scope>
    <source>
        <strain evidence="3 4">2CG4</strain>
    </source>
</reference>
<dbReference type="Pfam" id="PF25455">
    <property type="entry name" value="Beta-barrel_CAF17_C"/>
    <property type="match status" value="1"/>
</dbReference>
<dbReference type="NCBIfam" id="TIGR03317">
    <property type="entry name" value="ygfZ_signature"/>
    <property type="match status" value="1"/>
</dbReference>
<dbReference type="InterPro" id="IPR045179">
    <property type="entry name" value="YgfZ/GcvT"/>
</dbReference>
<sequence length="270" mass="28394">MTRAFQATDRAVFRISGADHRRFLQDLVTNSLDGLGQGAVYAALLTPQGKYLADFFLIGDGDGVLLDADAAQAPDLVQRLGMYKLRAQVAIAPADLSVVQGWDGGHVPAGALADPRDPALGWRLYTDAPGAALEALEPADPADWHALRVALAVPQAGVELIPNDSFILEAGFDRLHGVDFRKGCYVGQEVTARMRHKTELRKGLVRVELAGDPPPPGTPIETAEGKSAGTLYSVAGGFGLAHLRFDRATGPLTAAGVPVLWPGAADASDA</sequence>
<dbReference type="GO" id="GO:0016226">
    <property type="term" value="P:iron-sulfur cluster assembly"/>
    <property type="evidence" value="ECO:0007669"/>
    <property type="project" value="TreeGrafter"/>
</dbReference>
<evidence type="ECO:0000259" key="2">
    <source>
        <dbReference type="Pfam" id="PF25455"/>
    </source>
</evidence>
<evidence type="ECO:0000313" key="3">
    <source>
        <dbReference type="EMBL" id="MSU88636.1"/>
    </source>
</evidence>
<dbReference type="PANTHER" id="PTHR22602:SF0">
    <property type="entry name" value="TRANSFERASE CAF17, MITOCHONDRIAL-RELATED"/>
    <property type="match status" value="1"/>
</dbReference>
<keyword evidence="4" id="KW-1185">Reference proteome</keyword>
<feature type="domain" description="CAF17 C-terminal" evidence="2">
    <location>
        <begin position="201"/>
        <end position="259"/>
    </location>
</feature>
<organism evidence="3 4">
    <name type="scientific">Halovulum marinum</name>
    <dbReference type="NCBI Taxonomy" id="2662447"/>
    <lineage>
        <taxon>Bacteria</taxon>
        <taxon>Pseudomonadati</taxon>
        <taxon>Pseudomonadota</taxon>
        <taxon>Alphaproteobacteria</taxon>
        <taxon>Rhodobacterales</taxon>
        <taxon>Paracoccaceae</taxon>
        <taxon>Halovulum</taxon>
    </lineage>
</organism>
<protein>
    <submittedName>
        <fullName evidence="3">Folate-binding protein</fullName>
    </submittedName>
</protein>
<comment type="caution">
    <text evidence="3">The sequence shown here is derived from an EMBL/GenBank/DDBJ whole genome shotgun (WGS) entry which is preliminary data.</text>
</comment>
<proteinExistence type="predicted"/>
<evidence type="ECO:0000256" key="1">
    <source>
        <dbReference type="ARBA" id="ARBA00022946"/>
    </source>
</evidence>
<dbReference type="RefSeq" id="WP_154444886.1">
    <property type="nucleotide sequence ID" value="NZ_WIND01000002.1"/>
</dbReference>
<dbReference type="InterPro" id="IPR057460">
    <property type="entry name" value="CAF17_C"/>
</dbReference>
<name>A0A6L5YWE1_9RHOB</name>
<gene>
    <name evidence="3" type="ORF">GE300_03250</name>
</gene>
<dbReference type="PANTHER" id="PTHR22602">
    <property type="entry name" value="TRANSFERASE CAF17, MITOCHONDRIAL-RELATED"/>
    <property type="match status" value="1"/>
</dbReference>
<accession>A0A6L5YWE1</accession>
<dbReference type="AlphaFoldDB" id="A0A6L5YWE1"/>
<dbReference type="InterPro" id="IPR017703">
    <property type="entry name" value="YgfZ/GCV_T_CS"/>
</dbReference>